<keyword evidence="2" id="KW-1185">Reference proteome</keyword>
<accession>A0A9P6CJE0</accession>
<reference evidence="1" key="1">
    <citation type="submission" date="2020-11" db="EMBL/GenBank/DDBJ databases">
        <authorList>
            <consortium name="DOE Joint Genome Institute"/>
            <person name="Ahrendt S."/>
            <person name="Riley R."/>
            <person name="Andreopoulos W."/>
            <person name="Labutti K."/>
            <person name="Pangilinan J."/>
            <person name="Ruiz-Duenas F.J."/>
            <person name="Barrasa J.M."/>
            <person name="Sanchez-Garcia M."/>
            <person name="Camarero S."/>
            <person name="Miyauchi S."/>
            <person name="Serrano A."/>
            <person name="Linde D."/>
            <person name="Babiker R."/>
            <person name="Drula E."/>
            <person name="Ayuso-Fernandez I."/>
            <person name="Pacheco R."/>
            <person name="Padilla G."/>
            <person name="Ferreira P."/>
            <person name="Barriuso J."/>
            <person name="Kellner H."/>
            <person name="Castanera R."/>
            <person name="Alfaro M."/>
            <person name="Ramirez L."/>
            <person name="Pisabarro A.G."/>
            <person name="Kuo A."/>
            <person name="Tritt A."/>
            <person name="Lipzen A."/>
            <person name="He G."/>
            <person name="Yan M."/>
            <person name="Ng V."/>
            <person name="Cullen D."/>
            <person name="Martin F."/>
            <person name="Rosso M.-N."/>
            <person name="Henrissat B."/>
            <person name="Hibbett D."/>
            <person name="Martinez A.T."/>
            <person name="Grigoriev I.V."/>
        </authorList>
    </citation>
    <scope>NUCLEOTIDE SEQUENCE</scope>
    <source>
        <strain evidence="1">CBS 247.69</strain>
    </source>
</reference>
<organism evidence="1 2">
    <name type="scientific">Collybia nuda</name>
    <dbReference type="NCBI Taxonomy" id="64659"/>
    <lineage>
        <taxon>Eukaryota</taxon>
        <taxon>Fungi</taxon>
        <taxon>Dikarya</taxon>
        <taxon>Basidiomycota</taxon>
        <taxon>Agaricomycotina</taxon>
        <taxon>Agaricomycetes</taxon>
        <taxon>Agaricomycetidae</taxon>
        <taxon>Agaricales</taxon>
        <taxon>Tricholomatineae</taxon>
        <taxon>Clitocybaceae</taxon>
        <taxon>Collybia</taxon>
    </lineage>
</organism>
<dbReference type="EMBL" id="MU150232">
    <property type="protein sequence ID" value="KAF9468681.1"/>
    <property type="molecule type" value="Genomic_DNA"/>
</dbReference>
<gene>
    <name evidence="1" type="ORF">BDZ94DRAFT_1245999</name>
</gene>
<name>A0A9P6CJE0_9AGAR</name>
<dbReference type="Proteomes" id="UP000807353">
    <property type="component" value="Unassembled WGS sequence"/>
</dbReference>
<protein>
    <submittedName>
        <fullName evidence="1">Uncharacterized protein</fullName>
    </submittedName>
</protein>
<proteinExistence type="predicted"/>
<dbReference type="AlphaFoldDB" id="A0A9P6CJE0"/>
<evidence type="ECO:0000313" key="1">
    <source>
        <dbReference type="EMBL" id="KAF9468681.1"/>
    </source>
</evidence>
<comment type="caution">
    <text evidence="1">The sequence shown here is derived from an EMBL/GenBank/DDBJ whole genome shotgun (WGS) entry which is preliminary data.</text>
</comment>
<evidence type="ECO:0000313" key="2">
    <source>
        <dbReference type="Proteomes" id="UP000807353"/>
    </source>
</evidence>
<sequence length="77" mass="8185">MGYMRTSNALKCSGEPLLLPEGADTTVLPITKDELVYCFTCEQCDAAMVSLGIPLPPPDVSLADRRRLVGSALGVIC</sequence>